<evidence type="ECO:0000313" key="14">
    <source>
        <dbReference type="Proteomes" id="UP000264215"/>
    </source>
</evidence>
<comment type="subcellular location">
    <subcellularLocation>
        <location evidence="6">Cell membrane</location>
        <topology evidence="6">Single-pass membrane protein</topology>
    </subcellularLocation>
</comment>
<dbReference type="GO" id="GO:0010181">
    <property type="term" value="F:FMN binding"/>
    <property type="evidence" value="ECO:0007669"/>
    <property type="project" value="InterPro"/>
</dbReference>
<dbReference type="NCBIfam" id="TIGR01947">
    <property type="entry name" value="rnfG"/>
    <property type="match status" value="1"/>
</dbReference>
<evidence type="ECO:0000256" key="6">
    <source>
        <dbReference type="HAMAP-Rule" id="MF_00479"/>
    </source>
</evidence>
<dbReference type="EMBL" id="DQBS01000096">
    <property type="protein sequence ID" value="HCO69706.1"/>
    <property type="molecule type" value="Genomic_DNA"/>
</dbReference>
<evidence type="ECO:0000313" key="11">
    <source>
        <dbReference type="EMBL" id="KUK89570.1"/>
    </source>
</evidence>
<keyword evidence="3 6" id="KW-0285">Flavoprotein</keyword>
<keyword evidence="5 6" id="KW-0249">Electron transport</keyword>
<dbReference type="InterPro" id="IPR007329">
    <property type="entry name" value="FMN-bd"/>
</dbReference>
<keyword evidence="6" id="KW-1278">Translocase</keyword>
<dbReference type="Proteomes" id="UP000054260">
    <property type="component" value="Unassembled WGS sequence"/>
</dbReference>
<dbReference type="EMBL" id="LGGH01000123">
    <property type="protein sequence ID" value="KUK67161.1"/>
    <property type="molecule type" value="Genomic_DNA"/>
</dbReference>
<dbReference type="GO" id="GO:0009055">
    <property type="term" value="F:electron transfer activity"/>
    <property type="evidence" value="ECO:0007669"/>
    <property type="project" value="InterPro"/>
</dbReference>
<evidence type="ECO:0000256" key="2">
    <source>
        <dbReference type="ARBA" id="ARBA00022553"/>
    </source>
</evidence>
<dbReference type="Proteomes" id="UP000264215">
    <property type="component" value="Unassembled WGS sequence"/>
</dbReference>
<evidence type="ECO:0000259" key="8">
    <source>
        <dbReference type="SMART" id="SM00900"/>
    </source>
</evidence>
<sequence>MRDYLKTGITLMVITIIAAFVLSVVYSIVEEPIANAELGAKLAAIRNVLTDADSGELLIAEESIPKTANELAKFEWFPEGFTASEGIIYQAVNSQGRVESPAYKFLKDDGSEVFVAIGIAVGYGGDVKSMAAFVKDSDGVHLNGIKVLEYSQETPGLGANIANETVQKRFYPIDSQGLQKSIKVDKDAGVTPIGDQIDIRKREDGIVTVSDVMTGATITPRAVAFSLNAISEFLEKAGVR</sequence>
<comment type="similarity">
    <text evidence="6">Belongs to the RnfG family.</text>
</comment>
<dbReference type="EMBL" id="LGGW01000081">
    <property type="protein sequence ID" value="KUK89570.1"/>
    <property type="molecule type" value="Genomic_DNA"/>
</dbReference>
<feature type="modified residue" description="FMN phosphoryl threonine" evidence="6">
    <location>
        <position position="217"/>
    </location>
</feature>
<comment type="cofactor">
    <cofactor evidence="6">
        <name>FMN</name>
        <dbReference type="ChEBI" id="CHEBI:58210"/>
    </cofactor>
</comment>
<comment type="subunit">
    <text evidence="6">The complex is composed of six subunits: RnfA, RnfB, RnfC, RnfD, RnfE and RnfG.</text>
</comment>
<dbReference type="EC" id="7.-.-.-" evidence="6"/>
<evidence type="ECO:0000256" key="3">
    <source>
        <dbReference type="ARBA" id="ARBA00022630"/>
    </source>
</evidence>
<keyword evidence="2 6" id="KW-0597">Phosphoprotein</keyword>
<evidence type="ECO:0000313" key="10">
    <source>
        <dbReference type="EMBL" id="KUK67161.1"/>
    </source>
</evidence>
<keyword evidence="4 6" id="KW-0288">FMN</keyword>
<feature type="transmembrane region" description="Helical" evidence="7">
    <location>
        <begin position="7"/>
        <end position="29"/>
    </location>
</feature>
<dbReference type="PATRIC" id="fig|1236046.5.peg.688"/>
<dbReference type="Proteomes" id="UP000055014">
    <property type="component" value="Unassembled WGS sequence"/>
</dbReference>
<reference evidence="12 13" key="2">
    <citation type="journal article" date="2015" name="MBio">
        <title>Genome-Resolved Metagenomic Analysis Reveals Roles for Candidate Phyla and Other Microbial Community Members in Biogeochemical Transformations in Oil Reservoirs.</title>
        <authorList>
            <person name="Hu P."/>
            <person name="Tom L."/>
            <person name="Singh A."/>
            <person name="Thomas B.C."/>
            <person name="Baker B.J."/>
            <person name="Piceno Y.M."/>
            <person name="Andersen G.L."/>
            <person name="Banfield J.F."/>
        </authorList>
    </citation>
    <scope>NUCLEOTIDE SEQUENCE [LARGE SCALE GENOMIC DNA]</scope>
</reference>
<evidence type="ECO:0000313" key="13">
    <source>
        <dbReference type="Proteomes" id="UP000055014"/>
    </source>
</evidence>
<evidence type="ECO:0000313" key="12">
    <source>
        <dbReference type="Proteomes" id="UP000054260"/>
    </source>
</evidence>
<protein>
    <recommendedName>
        <fullName evidence="6">Ion-translocating oxidoreductase complex subunit G</fullName>
        <ecNumber evidence="6">7.-.-.-</ecNumber>
    </recommendedName>
    <alternativeName>
        <fullName evidence="6">Rnf electron transport complex subunit G</fullName>
    </alternativeName>
</protein>
<evidence type="ECO:0000256" key="5">
    <source>
        <dbReference type="ARBA" id="ARBA00022982"/>
    </source>
</evidence>
<proteinExistence type="inferred from homology"/>
<dbReference type="GO" id="GO:0022900">
    <property type="term" value="P:electron transport chain"/>
    <property type="evidence" value="ECO:0007669"/>
    <property type="project" value="UniProtKB-UniRule"/>
</dbReference>
<keyword evidence="1 6" id="KW-0813">Transport</keyword>
<dbReference type="GO" id="GO:0005886">
    <property type="term" value="C:plasma membrane"/>
    <property type="evidence" value="ECO:0007669"/>
    <property type="project" value="UniProtKB-SubCell"/>
</dbReference>
<dbReference type="HAMAP" id="MF_00479">
    <property type="entry name" value="RsxG_RnfG"/>
    <property type="match status" value="1"/>
</dbReference>
<dbReference type="AlphaFoldDB" id="A0A101GYT6"/>
<feature type="domain" description="FMN-binding" evidence="8">
    <location>
        <begin position="122"/>
        <end position="234"/>
    </location>
</feature>
<keyword evidence="6 7" id="KW-1133">Transmembrane helix</keyword>
<evidence type="ECO:0000313" key="9">
    <source>
        <dbReference type="EMBL" id="HCO69706.1"/>
    </source>
</evidence>
<evidence type="ECO:0000256" key="1">
    <source>
        <dbReference type="ARBA" id="ARBA00022448"/>
    </source>
</evidence>
<comment type="caution">
    <text evidence="10">The sequence shown here is derived from an EMBL/GenBank/DDBJ whole genome shotgun (WGS) entry which is preliminary data.</text>
</comment>
<keyword evidence="6 7" id="KW-0472">Membrane</keyword>
<keyword evidence="6 7" id="KW-0812">Transmembrane</keyword>
<evidence type="ECO:0000256" key="7">
    <source>
        <dbReference type="SAM" id="Phobius"/>
    </source>
</evidence>
<organism evidence="10 12">
    <name type="scientific">Mesotoga infera</name>
    <dbReference type="NCBI Taxonomy" id="1236046"/>
    <lineage>
        <taxon>Bacteria</taxon>
        <taxon>Thermotogati</taxon>
        <taxon>Thermotogota</taxon>
        <taxon>Thermotogae</taxon>
        <taxon>Kosmotogales</taxon>
        <taxon>Kosmotogaceae</taxon>
        <taxon>Mesotoga</taxon>
    </lineage>
</organism>
<gene>
    <name evidence="6" type="primary">rnfG</name>
    <name evidence="9" type="ORF">DIT26_03835</name>
    <name evidence="10" type="ORF">XD86_0874</name>
    <name evidence="11" type="ORF">XE02_0957</name>
</gene>
<keyword evidence="6" id="KW-1003">Cell membrane</keyword>
<dbReference type="InterPro" id="IPR010209">
    <property type="entry name" value="Ion_transpt_RnfG/RsxG"/>
</dbReference>
<comment type="function">
    <text evidence="6">Part of a membrane-bound complex that couples electron transfer with translocation of ions across the membrane.</text>
</comment>
<dbReference type="Pfam" id="PF04205">
    <property type="entry name" value="FMN_bind"/>
    <property type="match status" value="1"/>
</dbReference>
<accession>A0A101GYT6</accession>
<evidence type="ECO:0000256" key="4">
    <source>
        <dbReference type="ARBA" id="ARBA00022643"/>
    </source>
</evidence>
<reference evidence="10" key="1">
    <citation type="journal article" date="2015" name="MBio">
        <title>Genome-resolved metagenomic analysis reveals roles for candidate phyla and other microbial community members in biogeochemical transformations in oil reservoirs.</title>
        <authorList>
            <person name="Hu P."/>
            <person name="Tom L."/>
            <person name="Singh A."/>
            <person name="Thomas B.C."/>
            <person name="Baker B.J."/>
            <person name="Piceno Y.M."/>
            <person name="Andersen G.L."/>
            <person name="Banfield J.F."/>
        </authorList>
    </citation>
    <scope>NUCLEOTIDE SEQUENCE [LARGE SCALE GENOMIC DNA]</scope>
    <source>
        <strain evidence="10">46_47</strain>
        <strain evidence="11">46_70</strain>
    </source>
</reference>
<reference evidence="9 14" key="3">
    <citation type="journal article" date="2018" name="Nat. Biotechnol.">
        <title>A standardized bacterial taxonomy based on genome phylogeny substantially revises the tree of life.</title>
        <authorList>
            <person name="Parks D.H."/>
            <person name="Chuvochina M."/>
            <person name="Waite D.W."/>
            <person name="Rinke C."/>
            <person name="Skarshewski A."/>
            <person name="Chaumeil P.A."/>
            <person name="Hugenholtz P."/>
        </authorList>
    </citation>
    <scope>NUCLEOTIDE SEQUENCE [LARGE SCALE GENOMIC DNA]</scope>
    <source>
        <strain evidence="9">UBA9905</strain>
    </source>
</reference>
<dbReference type="SMART" id="SM00900">
    <property type="entry name" value="FMN_bind"/>
    <property type="match status" value="1"/>
</dbReference>
<dbReference type="PANTHER" id="PTHR36118">
    <property type="entry name" value="ION-TRANSLOCATING OXIDOREDUCTASE COMPLEX SUBUNIT G"/>
    <property type="match status" value="1"/>
</dbReference>
<name>A0A101GYT6_9BACT</name>
<dbReference type="PANTHER" id="PTHR36118:SF1">
    <property type="entry name" value="ION-TRANSLOCATING OXIDOREDUCTASE COMPLEX SUBUNIT G"/>
    <property type="match status" value="1"/>
</dbReference>